<keyword evidence="4" id="KW-0472">Membrane</keyword>
<evidence type="ECO:0000256" key="4">
    <source>
        <dbReference type="ARBA" id="ARBA00023136"/>
    </source>
</evidence>
<dbReference type="AlphaFoldDB" id="A0A8H4RVP0"/>
<dbReference type="EMBL" id="JAAMPI010000047">
    <property type="protein sequence ID" value="KAF4636842.1"/>
    <property type="molecule type" value="Genomic_DNA"/>
</dbReference>
<accession>A0A8H4RVP0</accession>
<dbReference type="OrthoDB" id="77878at2759"/>
<evidence type="ECO:0000313" key="8">
    <source>
        <dbReference type="Proteomes" id="UP000566819"/>
    </source>
</evidence>
<protein>
    <submittedName>
        <fullName evidence="7">Uncharacterized protein</fullName>
    </submittedName>
</protein>
<keyword evidence="8" id="KW-1185">Reference proteome</keyword>
<comment type="caution">
    <text evidence="7">The sequence shown here is derived from an EMBL/GenBank/DDBJ whole genome shotgun (WGS) entry which is preliminary data.</text>
</comment>
<dbReference type="PANTHER" id="PTHR12265:SF30">
    <property type="entry name" value="TRANSMEMBRANE PROTEIN 53"/>
    <property type="match status" value="1"/>
</dbReference>
<proteinExistence type="predicted"/>
<evidence type="ECO:0000256" key="3">
    <source>
        <dbReference type="ARBA" id="ARBA00022989"/>
    </source>
</evidence>
<evidence type="ECO:0000256" key="1">
    <source>
        <dbReference type="ARBA" id="ARBA00004126"/>
    </source>
</evidence>
<dbReference type="Proteomes" id="UP000566819">
    <property type="component" value="Unassembled WGS sequence"/>
</dbReference>
<comment type="subcellular location">
    <subcellularLocation>
        <location evidence="6">Endomembrane system</location>
        <topology evidence="6">Single-pass membrane protein</topology>
    </subcellularLocation>
    <subcellularLocation>
        <location evidence="1">Nucleus membrane</location>
    </subcellularLocation>
</comment>
<keyword evidence="3" id="KW-1133">Transmembrane helix</keyword>
<evidence type="ECO:0000256" key="5">
    <source>
        <dbReference type="ARBA" id="ARBA00023242"/>
    </source>
</evidence>
<dbReference type="Pfam" id="PF05705">
    <property type="entry name" value="DUF829"/>
    <property type="match status" value="1"/>
</dbReference>
<keyword evidence="5" id="KW-0539">Nucleus</keyword>
<evidence type="ECO:0000313" key="7">
    <source>
        <dbReference type="EMBL" id="KAF4636842.1"/>
    </source>
</evidence>
<dbReference type="InterPro" id="IPR008547">
    <property type="entry name" value="DUF829_TMEM53"/>
</dbReference>
<gene>
    <name evidence="7" type="ORF">G7Y89_g1251</name>
</gene>
<dbReference type="GO" id="GO:0031965">
    <property type="term" value="C:nuclear membrane"/>
    <property type="evidence" value="ECO:0007669"/>
    <property type="project" value="UniProtKB-SubCell"/>
</dbReference>
<organism evidence="7 8">
    <name type="scientific">Cudoniella acicularis</name>
    <dbReference type="NCBI Taxonomy" id="354080"/>
    <lineage>
        <taxon>Eukaryota</taxon>
        <taxon>Fungi</taxon>
        <taxon>Dikarya</taxon>
        <taxon>Ascomycota</taxon>
        <taxon>Pezizomycotina</taxon>
        <taxon>Leotiomycetes</taxon>
        <taxon>Helotiales</taxon>
        <taxon>Tricladiaceae</taxon>
        <taxon>Cudoniella</taxon>
    </lineage>
</organism>
<evidence type="ECO:0000256" key="2">
    <source>
        <dbReference type="ARBA" id="ARBA00022692"/>
    </source>
</evidence>
<dbReference type="PANTHER" id="PTHR12265">
    <property type="entry name" value="TRANSMEMBRANE PROTEIN 53"/>
    <property type="match status" value="1"/>
</dbReference>
<sequence length="338" mass="37462">MDTKSPKAPKPMADYKQLSKVISIYKPPTEKSNPTSHQSSTTPQCPPSMVILCTWLGGATPRRISKYTDKYKNLLPHAQIMVIETTTPDMMTRSFSEQQRRLSPAREAIRSLFKQNPSATILLHFFSNSGGNQALQLAKSLNGENEPLSKHLQAVIFDCVPGRQDFVKGYNALLILLPQATVLRLLGKMVMFTSMCLITSLMKTGLMSSIDTLRVELQKEEVFGKGAKRLYMYLKGDEMLDSTAAAQHAVEARGLGYDVETLAFEKGGHCALILSEGKKYWDAVRQLWEANDGKLEEGAGHNIAEAITKQGEGLELKAKDKKTGSEKVLKEPAIRCKL</sequence>
<keyword evidence="2" id="KW-0812">Transmembrane</keyword>
<name>A0A8H4RVP0_9HELO</name>
<reference evidence="7 8" key="1">
    <citation type="submission" date="2020-03" db="EMBL/GenBank/DDBJ databases">
        <title>Draft Genome Sequence of Cudoniella acicularis.</title>
        <authorList>
            <person name="Buettner E."/>
            <person name="Kellner H."/>
        </authorList>
    </citation>
    <scope>NUCLEOTIDE SEQUENCE [LARGE SCALE GENOMIC DNA]</scope>
    <source>
        <strain evidence="7 8">DSM 108380</strain>
    </source>
</reference>
<evidence type="ECO:0000256" key="6">
    <source>
        <dbReference type="ARBA" id="ARBA00037847"/>
    </source>
</evidence>